<evidence type="ECO:0000256" key="6">
    <source>
        <dbReference type="ARBA" id="ARBA00022989"/>
    </source>
</evidence>
<feature type="transmembrane region" description="Helical" evidence="9">
    <location>
        <begin position="68"/>
        <end position="89"/>
    </location>
</feature>
<sequence>MTEEKKRISAEITRNDDSSSTLPTVNPATEKPAPPTVQLPAVFYVTIWITLSSSVILFNKWILDTLEFHYPILLTTWHLAFGTIMTQVLARTTTLLDGRKKVKMTGRVYLRAIVPIGLFFSLSLICGNLTYLYLSVSFIQMLKATTPVAVLLCSWVFGLGKPNLKVLFNVSFIVIGVMIASYGEIDFVFIGFMFQVGGVIFEAVRLTMVERLLSSAEFKMDPLVSFYYFAPVCAVMNGMIALVVEIPKVSLLDFQRVGYFTLLVNGLIAFGLNVSVVFLIGRTSSLVMTLCGVLKDIMLVCASIMIWGNPVTPTQFFGYSIALCGMVYYKLGADNLKAAFSDANRKWAEYGQRKPIQRKIVTFGGTVLFLMILILGFAPSLGYDPMGKKAEENHSWWQSIMNGGYWAKSKAEY</sequence>
<dbReference type="AlphaFoldDB" id="A0A8H3EMD6"/>
<evidence type="ECO:0000256" key="1">
    <source>
        <dbReference type="ARBA" id="ARBA00003420"/>
    </source>
</evidence>
<name>A0A8H3EMD6_9LECA</name>
<evidence type="ECO:0000313" key="11">
    <source>
        <dbReference type="EMBL" id="CAF9905541.1"/>
    </source>
</evidence>
<feature type="transmembrane region" description="Helical" evidence="9">
    <location>
        <begin position="109"/>
        <end position="132"/>
    </location>
</feature>
<comment type="similarity">
    <text evidence="3">Belongs to the TPT transporter family. SLC35D subfamily.</text>
</comment>
<comment type="function">
    <text evidence="1">Involved in the import of GDP-mannose from the cytoplasm into the Golgi lumen.</text>
</comment>
<evidence type="ECO:0000256" key="7">
    <source>
        <dbReference type="ARBA" id="ARBA00023136"/>
    </source>
</evidence>
<feature type="region of interest" description="Disordered" evidence="8">
    <location>
        <begin position="1"/>
        <end position="31"/>
    </location>
</feature>
<protein>
    <recommendedName>
        <fullName evidence="10">Sugar phosphate transporter domain-containing protein</fullName>
    </recommendedName>
</protein>
<keyword evidence="5 9" id="KW-0812">Transmembrane</keyword>
<feature type="transmembrane region" description="Helical" evidence="9">
    <location>
        <begin position="188"/>
        <end position="206"/>
    </location>
</feature>
<dbReference type="PANTHER" id="PTHR11132">
    <property type="entry name" value="SOLUTE CARRIER FAMILY 35"/>
    <property type="match status" value="1"/>
</dbReference>
<reference evidence="11" key="1">
    <citation type="submission" date="2021-03" db="EMBL/GenBank/DDBJ databases">
        <authorList>
            <person name="Tagirdzhanova G."/>
        </authorList>
    </citation>
    <scope>NUCLEOTIDE SEQUENCE</scope>
</reference>
<evidence type="ECO:0000259" key="10">
    <source>
        <dbReference type="Pfam" id="PF03151"/>
    </source>
</evidence>
<organism evidence="11 12">
    <name type="scientific">Gomphillus americanus</name>
    <dbReference type="NCBI Taxonomy" id="1940652"/>
    <lineage>
        <taxon>Eukaryota</taxon>
        <taxon>Fungi</taxon>
        <taxon>Dikarya</taxon>
        <taxon>Ascomycota</taxon>
        <taxon>Pezizomycotina</taxon>
        <taxon>Lecanoromycetes</taxon>
        <taxon>OSLEUM clade</taxon>
        <taxon>Ostropomycetidae</taxon>
        <taxon>Ostropales</taxon>
        <taxon>Graphidaceae</taxon>
        <taxon>Gomphilloideae</taxon>
        <taxon>Gomphillus</taxon>
    </lineage>
</organism>
<evidence type="ECO:0000256" key="8">
    <source>
        <dbReference type="SAM" id="MobiDB-lite"/>
    </source>
</evidence>
<dbReference type="GO" id="GO:0005789">
    <property type="term" value="C:endoplasmic reticulum membrane"/>
    <property type="evidence" value="ECO:0007669"/>
    <property type="project" value="UniProtKB-SubCell"/>
</dbReference>
<keyword evidence="7 9" id="KW-0472">Membrane</keyword>
<feature type="transmembrane region" description="Helical" evidence="9">
    <location>
        <begin position="360"/>
        <end position="378"/>
    </location>
</feature>
<comment type="subcellular location">
    <subcellularLocation>
        <location evidence="2">Endoplasmic reticulum membrane</location>
        <topology evidence="2">Multi-pass membrane protein</topology>
    </subcellularLocation>
</comment>
<feature type="transmembrane region" description="Helical" evidence="9">
    <location>
        <begin position="226"/>
        <end position="246"/>
    </location>
</feature>
<dbReference type="InterPro" id="IPR004853">
    <property type="entry name" value="Sugar_P_trans_dom"/>
</dbReference>
<gene>
    <name evidence="11" type="ORF">GOMPHAMPRED_003250</name>
</gene>
<evidence type="ECO:0000256" key="5">
    <source>
        <dbReference type="ARBA" id="ARBA00022692"/>
    </source>
</evidence>
<feature type="transmembrane region" description="Helical" evidence="9">
    <location>
        <begin position="258"/>
        <end position="280"/>
    </location>
</feature>
<dbReference type="Proteomes" id="UP000664169">
    <property type="component" value="Unassembled WGS sequence"/>
</dbReference>
<dbReference type="Pfam" id="PF03151">
    <property type="entry name" value="TPT"/>
    <property type="match status" value="1"/>
</dbReference>
<dbReference type="OrthoDB" id="6418713at2759"/>
<accession>A0A8H3EMD6</accession>
<feature type="transmembrane region" description="Helical" evidence="9">
    <location>
        <begin position="138"/>
        <end position="159"/>
    </location>
</feature>
<feature type="domain" description="Sugar phosphate transporter" evidence="10">
    <location>
        <begin position="42"/>
        <end position="329"/>
    </location>
</feature>
<keyword evidence="12" id="KW-1185">Reference proteome</keyword>
<comment type="subunit">
    <text evidence="4">Homooligomer.</text>
</comment>
<evidence type="ECO:0000313" key="12">
    <source>
        <dbReference type="Proteomes" id="UP000664169"/>
    </source>
</evidence>
<proteinExistence type="inferred from homology"/>
<feature type="transmembrane region" description="Helical" evidence="9">
    <location>
        <begin position="287"/>
        <end position="308"/>
    </location>
</feature>
<comment type="caution">
    <text evidence="11">The sequence shown here is derived from an EMBL/GenBank/DDBJ whole genome shotgun (WGS) entry which is preliminary data.</text>
</comment>
<feature type="transmembrane region" description="Helical" evidence="9">
    <location>
        <begin position="41"/>
        <end position="62"/>
    </location>
</feature>
<dbReference type="InterPro" id="IPR050186">
    <property type="entry name" value="TPT_transporter"/>
</dbReference>
<feature type="transmembrane region" description="Helical" evidence="9">
    <location>
        <begin position="314"/>
        <end position="331"/>
    </location>
</feature>
<evidence type="ECO:0000256" key="9">
    <source>
        <dbReference type="SAM" id="Phobius"/>
    </source>
</evidence>
<keyword evidence="6 9" id="KW-1133">Transmembrane helix</keyword>
<feature type="transmembrane region" description="Helical" evidence="9">
    <location>
        <begin position="166"/>
        <end position="182"/>
    </location>
</feature>
<dbReference type="EMBL" id="CAJPDQ010000002">
    <property type="protein sequence ID" value="CAF9905541.1"/>
    <property type="molecule type" value="Genomic_DNA"/>
</dbReference>
<feature type="compositionally biased region" description="Basic and acidic residues" evidence="8">
    <location>
        <begin position="1"/>
        <end position="17"/>
    </location>
</feature>
<evidence type="ECO:0000256" key="3">
    <source>
        <dbReference type="ARBA" id="ARBA00010425"/>
    </source>
</evidence>
<evidence type="ECO:0000256" key="2">
    <source>
        <dbReference type="ARBA" id="ARBA00004477"/>
    </source>
</evidence>
<evidence type="ECO:0000256" key="4">
    <source>
        <dbReference type="ARBA" id="ARBA00011182"/>
    </source>
</evidence>
<feature type="compositionally biased region" description="Polar residues" evidence="8">
    <location>
        <begin position="18"/>
        <end position="27"/>
    </location>
</feature>